<reference evidence="1 2" key="2">
    <citation type="submission" date="2007-06" db="EMBL/GenBank/DDBJ databases">
        <title>Draft genome sequence of Pseudoflavonifractor capillosus ATCC 29799.</title>
        <authorList>
            <person name="Sudarsanam P."/>
            <person name="Ley R."/>
            <person name="Guruge J."/>
            <person name="Turnbaugh P.J."/>
            <person name="Mahowald M."/>
            <person name="Liep D."/>
            <person name="Gordon J."/>
        </authorList>
    </citation>
    <scope>NUCLEOTIDE SEQUENCE [LARGE SCALE GENOMIC DNA]</scope>
    <source>
        <strain evidence="1 2">ATCC 29799</strain>
    </source>
</reference>
<comment type="caution">
    <text evidence="1">The sequence shown here is derived from an EMBL/GenBank/DDBJ whole genome shotgun (WGS) entry which is preliminary data.</text>
</comment>
<sequence>MFLRENEKFFSISDLKFLEAGKVELTPSFKQETIQDKYKI</sequence>
<dbReference type="EMBL" id="AAXG02000034">
    <property type="protein sequence ID" value="EDM98395.1"/>
    <property type="molecule type" value="Genomic_DNA"/>
</dbReference>
<evidence type="ECO:0000313" key="2">
    <source>
        <dbReference type="Proteomes" id="UP000003639"/>
    </source>
</evidence>
<accession>A6NZP2</accession>
<reference evidence="1 2" key="1">
    <citation type="submission" date="2007-04" db="EMBL/GenBank/DDBJ databases">
        <authorList>
            <person name="Fulton L."/>
            <person name="Clifton S."/>
            <person name="Fulton B."/>
            <person name="Xu J."/>
            <person name="Minx P."/>
            <person name="Pepin K.H."/>
            <person name="Johnson M."/>
            <person name="Thiruvilangam P."/>
            <person name="Bhonagiri V."/>
            <person name="Nash W.E."/>
            <person name="Mardis E.R."/>
            <person name="Wilson R.K."/>
        </authorList>
    </citation>
    <scope>NUCLEOTIDE SEQUENCE [LARGE SCALE GENOMIC DNA]</scope>
    <source>
        <strain evidence="1 2">ATCC 29799</strain>
    </source>
</reference>
<protein>
    <submittedName>
        <fullName evidence="1">Uncharacterized protein</fullName>
    </submittedName>
</protein>
<proteinExistence type="predicted"/>
<dbReference type="Proteomes" id="UP000003639">
    <property type="component" value="Unassembled WGS sequence"/>
</dbReference>
<dbReference type="AlphaFoldDB" id="A6NZP2"/>
<gene>
    <name evidence="1" type="ORF">BACCAP_03694</name>
</gene>
<keyword evidence="2" id="KW-1185">Reference proteome</keyword>
<evidence type="ECO:0000313" key="1">
    <source>
        <dbReference type="EMBL" id="EDM98395.1"/>
    </source>
</evidence>
<name>A6NZP2_9FIRM</name>
<organism evidence="1 2">
    <name type="scientific">Pseudoflavonifractor capillosus ATCC 29799</name>
    <dbReference type="NCBI Taxonomy" id="411467"/>
    <lineage>
        <taxon>Bacteria</taxon>
        <taxon>Bacillati</taxon>
        <taxon>Bacillota</taxon>
        <taxon>Clostridia</taxon>
        <taxon>Eubacteriales</taxon>
        <taxon>Oscillospiraceae</taxon>
        <taxon>Pseudoflavonifractor</taxon>
    </lineage>
</organism>